<dbReference type="OrthoDB" id="185373at2759"/>
<dbReference type="Gene3D" id="1.25.40.10">
    <property type="entry name" value="Tetratricopeptide repeat domain"/>
    <property type="match status" value="3"/>
</dbReference>
<dbReference type="Pfam" id="PF13041">
    <property type="entry name" value="PPR_2"/>
    <property type="match status" value="2"/>
</dbReference>
<dbReference type="eggNOG" id="KOG4197">
    <property type="taxonomic scope" value="Eukaryota"/>
</dbReference>
<evidence type="ECO:0000256" key="3">
    <source>
        <dbReference type="PROSITE-ProRule" id="PRU00708"/>
    </source>
</evidence>
<feature type="repeat" description="PPR" evidence="3">
    <location>
        <begin position="253"/>
        <end position="287"/>
    </location>
</feature>
<proteinExistence type="inferred from homology"/>
<reference evidence="4" key="1">
    <citation type="journal article" date="2013" name="Nat. Biotechnol.">
        <title>Draft genome sequence of chickpea (Cicer arietinum) provides a resource for trait improvement.</title>
        <authorList>
            <person name="Varshney R.K."/>
            <person name="Song C."/>
            <person name="Saxena R.K."/>
            <person name="Azam S."/>
            <person name="Yu S."/>
            <person name="Sharpe A.G."/>
            <person name="Cannon S."/>
            <person name="Baek J."/>
            <person name="Rosen B.D."/>
            <person name="Tar'an B."/>
            <person name="Millan T."/>
            <person name="Zhang X."/>
            <person name="Ramsay L.D."/>
            <person name="Iwata A."/>
            <person name="Wang Y."/>
            <person name="Nelson W."/>
            <person name="Farmer A.D."/>
            <person name="Gaur P.M."/>
            <person name="Soderlund C."/>
            <person name="Penmetsa R.V."/>
            <person name="Xu C."/>
            <person name="Bharti A.K."/>
            <person name="He W."/>
            <person name="Winter P."/>
            <person name="Zhao S."/>
            <person name="Hane J.K."/>
            <person name="Carrasquilla-Garcia N."/>
            <person name="Condie J.A."/>
            <person name="Upadhyaya H.D."/>
            <person name="Luo M.C."/>
            <person name="Thudi M."/>
            <person name="Gowda C.L."/>
            <person name="Singh N.P."/>
            <person name="Lichtenzveig J."/>
            <person name="Gali K.K."/>
            <person name="Rubio J."/>
            <person name="Nadarajan N."/>
            <person name="Dolezel J."/>
            <person name="Bansal K.C."/>
            <person name="Xu X."/>
            <person name="Edwards D."/>
            <person name="Zhang G."/>
            <person name="Kahl G."/>
            <person name="Gil J."/>
            <person name="Singh K.B."/>
            <person name="Datta S.K."/>
            <person name="Jackson S.A."/>
            <person name="Wang J."/>
            <person name="Cook D.R."/>
        </authorList>
    </citation>
    <scope>NUCLEOTIDE SEQUENCE [LARGE SCALE GENOMIC DNA]</scope>
    <source>
        <strain evidence="4">cv. CDC Frontier</strain>
    </source>
</reference>
<keyword evidence="4" id="KW-1185">Reference proteome</keyword>
<dbReference type="InterPro" id="IPR002885">
    <property type="entry name" value="PPR_rpt"/>
</dbReference>
<protein>
    <submittedName>
        <fullName evidence="5">Pentatricopeptide repeat-containing protein At2g30780-like</fullName>
    </submittedName>
</protein>
<evidence type="ECO:0000313" key="4">
    <source>
        <dbReference type="Proteomes" id="UP000087171"/>
    </source>
</evidence>
<dbReference type="InterPro" id="IPR011990">
    <property type="entry name" value="TPR-like_helical_dom_sf"/>
</dbReference>
<dbReference type="PaxDb" id="3827-XP_004488316.1"/>
<comment type="similarity">
    <text evidence="1">Belongs to the PPR family. P subfamily.</text>
</comment>
<evidence type="ECO:0000256" key="2">
    <source>
        <dbReference type="ARBA" id="ARBA00022737"/>
    </source>
</evidence>
<reference evidence="5" key="2">
    <citation type="submission" date="2025-08" db="UniProtKB">
        <authorList>
            <consortium name="RefSeq"/>
        </authorList>
    </citation>
    <scope>IDENTIFICATION</scope>
    <source>
        <tissue evidence="5">Etiolated seedlings</tissue>
    </source>
</reference>
<name>A0A1S2XEZ7_CICAR</name>
<dbReference type="NCBIfam" id="TIGR00756">
    <property type="entry name" value="PPR"/>
    <property type="match status" value="2"/>
</dbReference>
<dbReference type="GeneID" id="101495595"/>
<dbReference type="Proteomes" id="UP000087171">
    <property type="component" value="Chromosome Ca1"/>
</dbReference>
<dbReference type="PANTHER" id="PTHR47874">
    <property type="entry name" value="EXPRESSED PROTEIN"/>
    <property type="match status" value="1"/>
</dbReference>
<accession>A0A1S2XEZ7</accession>
<gene>
    <name evidence="5" type="primary">LOC101495595</name>
</gene>
<dbReference type="KEGG" id="cam:101495595"/>
<dbReference type="InterPro" id="IPR044179">
    <property type="entry name" value="PPR5-like"/>
</dbReference>
<dbReference type="RefSeq" id="XP_004488316.1">
    <property type="nucleotide sequence ID" value="XM_004488259.3"/>
</dbReference>
<dbReference type="GO" id="GO:0003729">
    <property type="term" value="F:mRNA binding"/>
    <property type="evidence" value="ECO:0007669"/>
    <property type="project" value="InterPro"/>
</dbReference>
<evidence type="ECO:0000313" key="5">
    <source>
        <dbReference type="RefSeq" id="XP_004488316.1"/>
    </source>
</evidence>
<dbReference type="AlphaFoldDB" id="A0A1S2XEZ7"/>
<organism evidence="4 5">
    <name type="scientific">Cicer arietinum</name>
    <name type="common">Chickpea</name>
    <name type="synonym">Garbanzo</name>
    <dbReference type="NCBI Taxonomy" id="3827"/>
    <lineage>
        <taxon>Eukaryota</taxon>
        <taxon>Viridiplantae</taxon>
        <taxon>Streptophyta</taxon>
        <taxon>Embryophyta</taxon>
        <taxon>Tracheophyta</taxon>
        <taxon>Spermatophyta</taxon>
        <taxon>Magnoliopsida</taxon>
        <taxon>eudicotyledons</taxon>
        <taxon>Gunneridae</taxon>
        <taxon>Pentapetalae</taxon>
        <taxon>rosids</taxon>
        <taxon>fabids</taxon>
        <taxon>Fabales</taxon>
        <taxon>Fabaceae</taxon>
        <taxon>Papilionoideae</taxon>
        <taxon>50 kb inversion clade</taxon>
        <taxon>NPAAA clade</taxon>
        <taxon>Hologalegina</taxon>
        <taxon>IRL clade</taxon>
        <taxon>Cicereae</taxon>
        <taxon>Cicer</taxon>
    </lineage>
</organism>
<feature type="repeat" description="PPR" evidence="3">
    <location>
        <begin position="218"/>
        <end position="252"/>
    </location>
</feature>
<evidence type="ECO:0000256" key="1">
    <source>
        <dbReference type="ARBA" id="ARBA00007626"/>
    </source>
</evidence>
<sequence length="506" mass="59115">MKRAWRFTSEAAQISRFKEMRHHLSNPKSIPPTTTAFINRRQMCTLQQPNLVLDLVSLFTVSSSSTTPDNYLKKKITNLRRELVREASDSVRVKSILDHNSEHLIRSHLIFLELLNQLNSRPSLALEVFNWRRKRNVSEFDACRNSMNAHEYSKGIKAAGRSRNVDVAVELFKEAEYNGVKITSTYNALMGAFMFNDLAERCYSLFIDMKKDPTCTPSIATYNIVISVFGRLMLIDHMEATFKEMNELQISPNILTYNYLIGGYISTWMWDDMEKVFQVLKSGPVEPNKKTYLLMIRGYAHSGNLEKMEEVYSLVRDHVNENEMELIRTMICAYCKSSDVDRMKKIEALLKLIPEEDYRPWLNVLLIKLYADEGWLEAMEKAINEAFKHGTPVTTQRIMKCIITTYFRHNSLEKLEDFVRRAAFAGWRVCQSLYHCKMVMYGSQKNLKEMQNVLQEMNNVNINCNKKTLWIMYKAYWKCDQKYMVLKILGQMFKQGYEVPNDAFLS</sequence>
<dbReference type="PANTHER" id="PTHR47874:SF1">
    <property type="entry name" value="OS05G0407900 PROTEIN"/>
    <property type="match status" value="1"/>
</dbReference>
<keyword evidence="2" id="KW-0677">Repeat</keyword>
<dbReference type="PROSITE" id="PS51375">
    <property type="entry name" value="PPR"/>
    <property type="match status" value="2"/>
</dbReference>